<feature type="non-terminal residue" evidence="1">
    <location>
        <position position="194"/>
    </location>
</feature>
<accession>A0A392M7A8</accession>
<dbReference type="AlphaFoldDB" id="A0A392M7A8"/>
<organism evidence="1 2">
    <name type="scientific">Trifolium medium</name>
    <dbReference type="NCBI Taxonomy" id="97028"/>
    <lineage>
        <taxon>Eukaryota</taxon>
        <taxon>Viridiplantae</taxon>
        <taxon>Streptophyta</taxon>
        <taxon>Embryophyta</taxon>
        <taxon>Tracheophyta</taxon>
        <taxon>Spermatophyta</taxon>
        <taxon>Magnoliopsida</taxon>
        <taxon>eudicotyledons</taxon>
        <taxon>Gunneridae</taxon>
        <taxon>Pentapetalae</taxon>
        <taxon>rosids</taxon>
        <taxon>fabids</taxon>
        <taxon>Fabales</taxon>
        <taxon>Fabaceae</taxon>
        <taxon>Papilionoideae</taxon>
        <taxon>50 kb inversion clade</taxon>
        <taxon>NPAAA clade</taxon>
        <taxon>Hologalegina</taxon>
        <taxon>IRL clade</taxon>
        <taxon>Trifolieae</taxon>
        <taxon>Trifolium</taxon>
    </lineage>
</organism>
<dbReference type="PANTHER" id="PTHR31569">
    <property type="entry name" value="SWIM-TYPE DOMAIN-CONTAINING PROTEIN"/>
    <property type="match status" value="1"/>
</dbReference>
<protein>
    <recommendedName>
        <fullName evidence="3">Protein FAR1-RELATED SEQUENCE</fullName>
    </recommendedName>
</protein>
<dbReference type="InterPro" id="IPR014842">
    <property type="entry name" value="AFT"/>
</dbReference>
<dbReference type="GO" id="GO:0010106">
    <property type="term" value="P:cellular response to iron ion starvation"/>
    <property type="evidence" value="ECO:0007669"/>
    <property type="project" value="InterPro"/>
</dbReference>
<dbReference type="Pfam" id="PF08731">
    <property type="entry name" value="AFT"/>
    <property type="match status" value="1"/>
</dbReference>
<reference evidence="1 2" key="1">
    <citation type="journal article" date="2018" name="Front. Plant Sci.">
        <title>Red Clover (Trifolium pratense) and Zigzag Clover (T. medium) - A Picture of Genomic Similarities and Differences.</title>
        <authorList>
            <person name="Dluhosova J."/>
            <person name="Istvanek J."/>
            <person name="Nedelnik J."/>
            <person name="Repkova J."/>
        </authorList>
    </citation>
    <scope>NUCLEOTIDE SEQUENCE [LARGE SCALE GENOMIC DNA]</scope>
    <source>
        <strain evidence="2">cv. 10/8</strain>
        <tissue evidence="1">Leaf</tissue>
    </source>
</reference>
<sequence length="194" mass="22100">MGLRGWNCQQSGKYEVESSTTTATKKCSCPFKIKATPSTDNSRWKVQVKCRVHNHGLPDQYACHPRKGSLTADEAKHVDDLTKCQVAPRHILLSLKEQNSDTYKTNIYKQPLLEIVGITSTDLTFAVGFAYMEYKVEYHQRLNAFEQACVNSSKFVDYVKDNWLTPHKQRFVAAWTNRSGVFTLKTETDVGTQQ</sequence>
<evidence type="ECO:0008006" key="3">
    <source>
        <dbReference type="Google" id="ProtNLM"/>
    </source>
</evidence>
<gene>
    <name evidence="1" type="ORF">A2U01_0003809</name>
</gene>
<evidence type="ECO:0000313" key="2">
    <source>
        <dbReference type="Proteomes" id="UP000265520"/>
    </source>
</evidence>
<dbReference type="InterPro" id="IPR052579">
    <property type="entry name" value="Zinc_finger_SWIM"/>
</dbReference>
<keyword evidence="2" id="KW-1185">Reference proteome</keyword>
<comment type="caution">
    <text evidence="1">The sequence shown here is derived from an EMBL/GenBank/DDBJ whole genome shotgun (WGS) entry which is preliminary data.</text>
</comment>
<dbReference type="GO" id="GO:0000981">
    <property type="term" value="F:DNA-binding transcription factor activity, RNA polymerase II-specific"/>
    <property type="evidence" value="ECO:0007669"/>
    <property type="project" value="InterPro"/>
</dbReference>
<dbReference type="EMBL" id="LXQA010004492">
    <property type="protein sequence ID" value="MCH82995.1"/>
    <property type="molecule type" value="Genomic_DNA"/>
</dbReference>
<proteinExistence type="predicted"/>
<dbReference type="PANTHER" id="PTHR31569:SF4">
    <property type="entry name" value="SWIM-TYPE DOMAIN-CONTAINING PROTEIN"/>
    <property type="match status" value="1"/>
</dbReference>
<evidence type="ECO:0000313" key="1">
    <source>
        <dbReference type="EMBL" id="MCH82995.1"/>
    </source>
</evidence>
<dbReference type="Proteomes" id="UP000265520">
    <property type="component" value="Unassembled WGS sequence"/>
</dbReference>
<name>A0A392M7A8_9FABA</name>
<dbReference type="GO" id="GO:0045944">
    <property type="term" value="P:positive regulation of transcription by RNA polymerase II"/>
    <property type="evidence" value="ECO:0007669"/>
    <property type="project" value="InterPro"/>
</dbReference>